<gene>
    <name evidence="3" type="ORF">CYMTET_17789</name>
</gene>
<feature type="coiled-coil region" evidence="1">
    <location>
        <begin position="129"/>
        <end position="226"/>
    </location>
</feature>
<sequence>MAPPATDDVGRSYLYSEAPGSAEGKRRPRSETPSDDTPSASPGVENSPGLIRRTGIKTPPSVRAPNSSGSPAPALPRKLGSKLTPETLDRWGSALSNMQDLDSVVESLSAVLSDAVYLEPDVYDTQRELQKYKEIIKVKDNKIATVEAELELAQTELAISRGKQRSLEEELHSSEAAAATLRHEQDNNAVVFNMHFNELLLKEEEIRKQSEELEKLKGIIEVLESGRK</sequence>
<dbReference type="AlphaFoldDB" id="A0AAE0G9V1"/>
<protein>
    <submittedName>
        <fullName evidence="3">Uncharacterized protein</fullName>
    </submittedName>
</protein>
<comment type="caution">
    <text evidence="3">The sequence shown here is derived from an EMBL/GenBank/DDBJ whole genome shotgun (WGS) entry which is preliminary data.</text>
</comment>
<dbReference type="PANTHER" id="PTHR36080:SF1">
    <property type="entry name" value="DBJ|BAA96220.1"/>
    <property type="match status" value="1"/>
</dbReference>
<feature type="compositionally biased region" description="Basic and acidic residues" evidence="2">
    <location>
        <begin position="23"/>
        <end position="32"/>
    </location>
</feature>
<organism evidence="3 4">
    <name type="scientific">Cymbomonas tetramitiformis</name>
    <dbReference type="NCBI Taxonomy" id="36881"/>
    <lineage>
        <taxon>Eukaryota</taxon>
        <taxon>Viridiplantae</taxon>
        <taxon>Chlorophyta</taxon>
        <taxon>Pyramimonadophyceae</taxon>
        <taxon>Pyramimonadales</taxon>
        <taxon>Pyramimonadaceae</taxon>
        <taxon>Cymbomonas</taxon>
    </lineage>
</organism>
<reference evidence="3 4" key="1">
    <citation type="journal article" date="2015" name="Genome Biol. Evol.">
        <title>Comparative Genomics of a Bacterivorous Green Alga Reveals Evolutionary Causalities and Consequences of Phago-Mixotrophic Mode of Nutrition.</title>
        <authorList>
            <person name="Burns J.A."/>
            <person name="Paasch A."/>
            <person name="Narechania A."/>
            <person name="Kim E."/>
        </authorList>
    </citation>
    <scope>NUCLEOTIDE SEQUENCE [LARGE SCALE GENOMIC DNA]</scope>
    <source>
        <strain evidence="3 4">PLY_AMNH</strain>
    </source>
</reference>
<name>A0AAE0G9V1_9CHLO</name>
<keyword evidence="4" id="KW-1185">Reference proteome</keyword>
<dbReference type="Proteomes" id="UP001190700">
    <property type="component" value="Unassembled WGS sequence"/>
</dbReference>
<evidence type="ECO:0000313" key="4">
    <source>
        <dbReference type="Proteomes" id="UP001190700"/>
    </source>
</evidence>
<feature type="region of interest" description="Disordered" evidence="2">
    <location>
        <begin position="1"/>
        <end position="82"/>
    </location>
</feature>
<evidence type="ECO:0000256" key="1">
    <source>
        <dbReference type="SAM" id="Coils"/>
    </source>
</evidence>
<proteinExistence type="predicted"/>
<evidence type="ECO:0000313" key="3">
    <source>
        <dbReference type="EMBL" id="KAK3274005.1"/>
    </source>
</evidence>
<keyword evidence="1" id="KW-0175">Coiled coil</keyword>
<dbReference type="EMBL" id="LGRX02008023">
    <property type="protein sequence ID" value="KAK3274005.1"/>
    <property type="molecule type" value="Genomic_DNA"/>
</dbReference>
<evidence type="ECO:0000256" key="2">
    <source>
        <dbReference type="SAM" id="MobiDB-lite"/>
    </source>
</evidence>
<dbReference type="PANTHER" id="PTHR36080">
    <property type="entry name" value="DBJ|BAA96220.1"/>
    <property type="match status" value="1"/>
</dbReference>
<accession>A0AAE0G9V1</accession>